<dbReference type="AlphaFoldDB" id="A0A6J3LSX9"/>
<protein>
    <recommendedName>
        <fullName evidence="2">HTH CENPB-type domain-containing protein</fullName>
    </recommendedName>
</protein>
<feature type="domain" description="HTH CENPB-type" evidence="2">
    <location>
        <begin position="46"/>
        <end position="120"/>
    </location>
</feature>
<name>A0A6J3LSX9_9PEZI</name>
<reference evidence="4" key="2">
    <citation type="submission" date="2020-04" db="EMBL/GenBank/DDBJ databases">
        <authorList>
            <consortium name="NCBI Genome Project"/>
        </authorList>
    </citation>
    <scope>NUCLEOTIDE SEQUENCE</scope>
    <source>
        <strain evidence="4">CBS 342.82</strain>
    </source>
</reference>
<organism evidence="4">
    <name type="scientific">Dissoconium aciculare CBS 342.82</name>
    <dbReference type="NCBI Taxonomy" id="1314786"/>
    <lineage>
        <taxon>Eukaryota</taxon>
        <taxon>Fungi</taxon>
        <taxon>Dikarya</taxon>
        <taxon>Ascomycota</taxon>
        <taxon>Pezizomycotina</taxon>
        <taxon>Dothideomycetes</taxon>
        <taxon>Dothideomycetidae</taxon>
        <taxon>Mycosphaerellales</taxon>
        <taxon>Dissoconiaceae</taxon>
        <taxon>Dissoconium</taxon>
    </lineage>
</organism>
<proteinExistence type="predicted"/>
<sequence length="140" mass="15782">MDSASLVLAQQRPAGVPNSYRALADHAGVPCSTLHHRARGRQSLRAKAERQQYLTPPEEQAVVEFLLHMSKLGQPVRMKHVPSIAFSTTQKRCATNRPSKPPGKNWAKALENRHPELRAKRVGALDWNRHEKNIYGKIVH</sequence>
<evidence type="ECO:0000256" key="1">
    <source>
        <dbReference type="ARBA" id="ARBA00023125"/>
    </source>
</evidence>
<dbReference type="RefSeq" id="XP_033455936.1">
    <property type="nucleotide sequence ID" value="XM_033600445.1"/>
</dbReference>
<dbReference type="GO" id="GO:0003677">
    <property type="term" value="F:DNA binding"/>
    <property type="evidence" value="ECO:0007669"/>
    <property type="project" value="UniProtKB-KW"/>
</dbReference>
<dbReference type="GeneID" id="54358245"/>
<gene>
    <name evidence="4" type="ORF">K489DRAFT_302119</name>
</gene>
<evidence type="ECO:0000259" key="2">
    <source>
        <dbReference type="PROSITE" id="PS51253"/>
    </source>
</evidence>
<evidence type="ECO:0000313" key="3">
    <source>
        <dbReference type="Proteomes" id="UP000504637"/>
    </source>
</evidence>
<accession>A0A6J3LSX9</accession>
<feature type="non-terminal residue" evidence="4">
    <location>
        <position position="140"/>
    </location>
</feature>
<dbReference type="PROSITE" id="PS51253">
    <property type="entry name" value="HTH_CENPB"/>
    <property type="match status" value="1"/>
</dbReference>
<dbReference type="OrthoDB" id="5420958at2759"/>
<reference evidence="4" key="3">
    <citation type="submission" date="2025-08" db="UniProtKB">
        <authorList>
            <consortium name="RefSeq"/>
        </authorList>
    </citation>
    <scope>IDENTIFICATION</scope>
    <source>
        <strain evidence="4">CBS 342.82</strain>
    </source>
</reference>
<reference evidence="4" key="1">
    <citation type="submission" date="2020-01" db="EMBL/GenBank/DDBJ databases">
        <authorList>
            <consortium name="DOE Joint Genome Institute"/>
            <person name="Haridas S."/>
            <person name="Albert R."/>
            <person name="Binder M."/>
            <person name="Bloem J."/>
            <person name="Labutti K."/>
            <person name="Salamov A."/>
            <person name="Andreopoulos B."/>
            <person name="Baker S.E."/>
            <person name="Barry K."/>
            <person name="Bills G."/>
            <person name="Bluhm B.H."/>
            <person name="Cannon C."/>
            <person name="Castanera R."/>
            <person name="Culley D.E."/>
            <person name="Daum C."/>
            <person name="Ezra D."/>
            <person name="Gonzalez J.B."/>
            <person name="Henrissat B."/>
            <person name="Kuo A."/>
            <person name="Liang C."/>
            <person name="Lipzen A."/>
            <person name="Lutzoni F."/>
            <person name="Magnuson J."/>
            <person name="Mondo S."/>
            <person name="Nolan M."/>
            <person name="Ohm R."/>
            <person name="Pangilinan J."/>
            <person name="Park H.-J."/>
            <person name="Ramirez L."/>
            <person name="Alfaro M."/>
            <person name="Sun H."/>
            <person name="Tritt A."/>
            <person name="Yoshinaga Y."/>
            <person name="Zwiers L.-H."/>
            <person name="Turgeon B.G."/>
            <person name="Goodwin S.B."/>
            <person name="Spatafora J.W."/>
            <person name="Crous P.W."/>
            <person name="Grigoriev I.V."/>
        </authorList>
    </citation>
    <scope>NUCLEOTIDE SEQUENCE</scope>
    <source>
        <strain evidence="4">CBS 342.82</strain>
    </source>
</reference>
<keyword evidence="1" id="KW-0238">DNA-binding</keyword>
<keyword evidence="3" id="KW-1185">Reference proteome</keyword>
<dbReference type="Proteomes" id="UP000504637">
    <property type="component" value="Unplaced"/>
</dbReference>
<dbReference type="InterPro" id="IPR006600">
    <property type="entry name" value="HTH_CenpB_DNA-bd_dom"/>
</dbReference>
<evidence type="ECO:0000313" key="4">
    <source>
        <dbReference type="RefSeq" id="XP_033455936.1"/>
    </source>
</evidence>